<proteinExistence type="inferred from homology"/>
<protein>
    <submittedName>
        <fullName evidence="6">Sugar ABC transporter substrate-binding protein</fullName>
    </submittedName>
</protein>
<reference evidence="6 7" key="1">
    <citation type="submission" date="2021-04" db="EMBL/GenBank/DDBJ databases">
        <title>Whole genome sequence of Jiella sp. KSK16Y-1.</title>
        <authorList>
            <person name="Tuo L."/>
        </authorList>
    </citation>
    <scope>NUCLEOTIDE SEQUENCE [LARGE SCALE GENOMIC DNA]</scope>
    <source>
        <strain evidence="6 7">KSK16Y-1</strain>
    </source>
</reference>
<gene>
    <name evidence="6" type="ORF">J6595_17605</name>
</gene>
<evidence type="ECO:0000313" key="7">
    <source>
        <dbReference type="Proteomes" id="UP000678276"/>
    </source>
</evidence>
<keyword evidence="3 4" id="KW-0732">Signal</keyword>
<dbReference type="InterPro" id="IPR025997">
    <property type="entry name" value="SBP_2_dom"/>
</dbReference>
<dbReference type="Proteomes" id="UP000678276">
    <property type="component" value="Unassembled WGS sequence"/>
</dbReference>
<comment type="caution">
    <text evidence="6">The sequence shown here is derived from an EMBL/GenBank/DDBJ whole genome shotgun (WGS) entry which is preliminary data.</text>
</comment>
<dbReference type="EMBL" id="JAGJCF010000016">
    <property type="protein sequence ID" value="MBP0617407.1"/>
    <property type="molecule type" value="Genomic_DNA"/>
</dbReference>
<comment type="similarity">
    <text evidence="2">Belongs to the bacterial solute-binding protein 2 family.</text>
</comment>
<evidence type="ECO:0000256" key="3">
    <source>
        <dbReference type="ARBA" id="ARBA00022729"/>
    </source>
</evidence>
<sequence length="376" mass="40152">MMVRVRLDLVSFVAGAVLAAGTLPAFAQDAEAGVERARQALAVYQEKPVFKAPAEPFDAKACAKGKRMLSIPNSSANPFLKGIIDRMKLVGKELGLDVVEWENQGQPSQWVQGFEYAIRDKFDIIDLISGIDPATVAPQVKAASDAGVKVMTSHFYDPSDKQSPLVSSSLTIGFNEIGKILGNWAIANTDGKANIILVVSNEVPPTAPLVRGIKSALADNCPDCKIAQEINVGVTEWATKIQPSVQSAVQADPDVNVVIPIYDSMSQFVVPALRLTGKTGSVKVATFNGTPFVLDFISQGVVDMDIGESLDWIAYATIDGHLRDACGLKSPSALNVPFYIFDKNNVADAGSPAKFDTGYGDAYVAGFRKLWGLGAE</sequence>
<organism evidence="6 7">
    <name type="scientific">Jiella mangrovi</name>
    <dbReference type="NCBI Taxonomy" id="2821407"/>
    <lineage>
        <taxon>Bacteria</taxon>
        <taxon>Pseudomonadati</taxon>
        <taxon>Pseudomonadota</taxon>
        <taxon>Alphaproteobacteria</taxon>
        <taxon>Hyphomicrobiales</taxon>
        <taxon>Aurantimonadaceae</taxon>
        <taxon>Jiella</taxon>
    </lineage>
</organism>
<feature type="signal peptide" evidence="4">
    <location>
        <begin position="1"/>
        <end position="27"/>
    </location>
</feature>
<evidence type="ECO:0000313" key="6">
    <source>
        <dbReference type="EMBL" id="MBP0617407.1"/>
    </source>
</evidence>
<keyword evidence="7" id="KW-1185">Reference proteome</keyword>
<evidence type="ECO:0000256" key="2">
    <source>
        <dbReference type="ARBA" id="ARBA00007639"/>
    </source>
</evidence>
<evidence type="ECO:0000256" key="1">
    <source>
        <dbReference type="ARBA" id="ARBA00004196"/>
    </source>
</evidence>
<dbReference type="Gene3D" id="3.40.50.2300">
    <property type="match status" value="2"/>
</dbReference>
<dbReference type="CDD" id="cd01536">
    <property type="entry name" value="PBP1_ABC_sugar_binding-like"/>
    <property type="match status" value="1"/>
</dbReference>
<dbReference type="Pfam" id="PF13407">
    <property type="entry name" value="Peripla_BP_4"/>
    <property type="match status" value="1"/>
</dbReference>
<feature type="chain" id="PRO_5045486412" evidence="4">
    <location>
        <begin position="28"/>
        <end position="376"/>
    </location>
</feature>
<evidence type="ECO:0000256" key="4">
    <source>
        <dbReference type="SAM" id="SignalP"/>
    </source>
</evidence>
<evidence type="ECO:0000259" key="5">
    <source>
        <dbReference type="Pfam" id="PF13407"/>
    </source>
</evidence>
<accession>A0ABS4BLL6</accession>
<dbReference type="InterPro" id="IPR028082">
    <property type="entry name" value="Peripla_BP_I"/>
</dbReference>
<dbReference type="PANTHER" id="PTHR46847">
    <property type="entry name" value="D-ALLOSE-BINDING PERIPLASMIC PROTEIN-RELATED"/>
    <property type="match status" value="1"/>
</dbReference>
<dbReference type="PANTHER" id="PTHR46847:SF1">
    <property type="entry name" value="D-ALLOSE-BINDING PERIPLASMIC PROTEIN-RELATED"/>
    <property type="match status" value="1"/>
</dbReference>
<feature type="domain" description="Periplasmic binding protein" evidence="5">
    <location>
        <begin position="71"/>
        <end position="318"/>
    </location>
</feature>
<name>A0ABS4BLL6_9HYPH</name>
<dbReference type="RefSeq" id="WP_209596167.1">
    <property type="nucleotide sequence ID" value="NZ_JAGJCF010000016.1"/>
</dbReference>
<dbReference type="SUPFAM" id="SSF53822">
    <property type="entry name" value="Periplasmic binding protein-like I"/>
    <property type="match status" value="1"/>
</dbReference>
<comment type="subcellular location">
    <subcellularLocation>
        <location evidence="1">Cell envelope</location>
    </subcellularLocation>
</comment>